<name>A0ABU2DPJ2_9MICC</name>
<evidence type="ECO:0000256" key="5">
    <source>
        <dbReference type="HAMAP-Rule" id="MF_00737"/>
    </source>
</evidence>
<dbReference type="HAMAP" id="MF_00737">
    <property type="entry name" value="Formimidoylglutam"/>
    <property type="match status" value="1"/>
</dbReference>
<dbReference type="PANTHER" id="PTHR11358">
    <property type="entry name" value="ARGINASE/AGMATINASE"/>
    <property type="match status" value="1"/>
</dbReference>
<comment type="similarity">
    <text evidence="5 7 8">Belongs to the arginase family.</text>
</comment>
<dbReference type="InterPro" id="IPR006035">
    <property type="entry name" value="Ureohydrolase"/>
</dbReference>
<accession>A0ABU2DPJ2</accession>
<dbReference type="Gene3D" id="3.40.800.10">
    <property type="entry name" value="Ureohydrolase domain"/>
    <property type="match status" value="1"/>
</dbReference>
<dbReference type="EC" id="3.5.3.8" evidence="5 6"/>
<comment type="function">
    <text evidence="5">Catalyzes the conversion of N-formimidoyl-L-glutamate to L-glutamate and formamide.</text>
</comment>
<dbReference type="GO" id="GO:0050415">
    <property type="term" value="F:formimidoylglutamase activity"/>
    <property type="evidence" value="ECO:0007669"/>
    <property type="project" value="UniProtKB-EC"/>
</dbReference>
<comment type="catalytic activity">
    <reaction evidence="5">
        <text>N-formimidoyl-L-glutamate + H2O = formamide + L-glutamate</text>
        <dbReference type="Rhea" id="RHEA:22492"/>
        <dbReference type="ChEBI" id="CHEBI:15377"/>
        <dbReference type="ChEBI" id="CHEBI:16397"/>
        <dbReference type="ChEBI" id="CHEBI:29985"/>
        <dbReference type="ChEBI" id="CHEBI:58928"/>
        <dbReference type="EC" id="3.5.3.8"/>
    </reaction>
</comment>
<comment type="cofactor">
    <cofactor evidence="5">
        <name>Mn(2+)</name>
        <dbReference type="ChEBI" id="CHEBI:29035"/>
    </cofactor>
    <text evidence="5">Binds 2 manganese ions per subunit.</text>
</comment>
<evidence type="ECO:0000256" key="3">
    <source>
        <dbReference type="ARBA" id="ARBA00022808"/>
    </source>
</evidence>
<feature type="binding site" evidence="5">
    <location>
        <position position="265"/>
    </location>
    <ligand>
        <name>Mn(2+)</name>
        <dbReference type="ChEBI" id="CHEBI:29035"/>
        <label>2</label>
    </ligand>
</feature>
<proteinExistence type="inferred from homology"/>
<dbReference type="PRINTS" id="PR00116">
    <property type="entry name" value="ARGINASE"/>
</dbReference>
<feature type="binding site" evidence="5">
    <location>
        <position position="176"/>
    </location>
    <ligand>
        <name>Mn(2+)</name>
        <dbReference type="ChEBI" id="CHEBI:29035"/>
        <label>2</label>
    </ligand>
</feature>
<evidence type="ECO:0000313" key="10">
    <source>
        <dbReference type="Proteomes" id="UP001251870"/>
    </source>
</evidence>
<feature type="binding site" evidence="5">
    <location>
        <position position="141"/>
    </location>
    <ligand>
        <name>Mn(2+)</name>
        <dbReference type="ChEBI" id="CHEBI:29035"/>
        <label>1</label>
    </ligand>
</feature>
<keyword evidence="1 5" id="KW-0479">Metal-binding</keyword>
<feature type="binding site" evidence="5">
    <location>
        <position position="265"/>
    </location>
    <ligand>
        <name>Mn(2+)</name>
        <dbReference type="ChEBI" id="CHEBI:29035"/>
        <label>1</label>
    </ligand>
</feature>
<evidence type="ECO:0000256" key="8">
    <source>
        <dbReference type="RuleBase" id="RU003684"/>
    </source>
</evidence>
<organism evidence="9 10">
    <name type="scientific">Nesterenkonia aerolata</name>
    <dbReference type="NCBI Taxonomy" id="3074079"/>
    <lineage>
        <taxon>Bacteria</taxon>
        <taxon>Bacillati</taxon>
        <taxon>Actinomycetota</taxon>
        <taxon>Actinomycetes</taxon>
        <taxon>Micrococcales</taxon>
        <taxon>Micrococcaceae</taxon>
        <taxon>Nesterenkonia</taxon>
    </lineage>
</organism>
<keyword evidence="10" id="KW-1185">Reference proteome</keyword>
<reference evidence="9 10" key="1">
    <citation type="submission" date="2023-09" db="EMBL/GenBank/DDBJ databases">
        <title>Description of three actinobacteria isolated from air of manufacturing shop in a pharmaceutical factory.</title>
        <authorList>
            <person name="Zhang D.-F."/>
        </authorList>
    </citation>
    <scope>NUCLEOTIDE SEQUENCE [LARGE SCALE GENOMIC DNA]</scope>
    <source>
        <strain evidence="9 10">LY-0111</strain>
    </source>
</reference>
<dbReference type="CDD" id="cd09988">
    <property type="entry name" value="Formimidoylglutamase"/>
    <property type="match status" value="1"/>
</dbReference>
<dbReference type="Proteomes" id="UP001251870">
    <property type="component" value="Unassembled WGS sequence"/>
</dbReference>
<dbReference type="Pfam" id="PF00491">
    <property type="entry name" value="Arginase"/>
    <property type="match status" value="1"/>
</dbReference>
<evidence type="ECO:0000256" key="7">
    <source>
        <dbReference type="PROSITE-ProRule" id="PRU00742"/>
    </source>
</evidence>
<sequence length="352" mass="36446">MPPSPSAAVWAGRHDGEGAAHARWHDVVQVLDELPDSAYDPRSAAQTVDHLALLGFCSDEGVRRNGGRPGAAEGPGALRAALAPLAVHGRLACEEIGVLDRGDAVTEGEGLEAGQQQAAQAVRAALDAEGCRLAVVLGGGHETAWASYCGLMESRVMTVRADGSRPRWGVLNIDTHFDLRRESRPTSGTAFLQMAEAEAAQGAELEYAVLGIAEPSNTGALFQEARRLGVRWMTDSECVEAGAVGIRRFVEDFAAELDVLYLTVDLDALPAAVAPGVSAPAALGVPVPEVSAAVRAAAGTGKLALLDVVELNPALDVDSRTAKTAARLIDEAVRTAFDAGAPRNGHSAGDGA</sequence>
<dbReference type="NCBIfam" id="TIGR01227">
    <property type="entry name" value="hutG"/>
    <property type="match status" value="1"/>
</dbReference>
<protein>
    <recommendedName>
        <fullName evidence="5 6">Formimidoylglutamase</fullName>
        <ecNumber evidence="5 6">3.5.3.8</ecNumber>
    </recommendedName>
    <alternativeName>
        <fullName evidence="5">Formiminoglutamase</fullName>
    </alternativeName>
    <alternativeName>
        <fullName evidence="5">Formiminoglutamate hydrolase</fullName>
    </alternativeName>
</protein>
<dbReference type="PROSITE" id="PS51409">
    <property type="entry name" value="ARGINASE_2"/>
    <property type="match status" value="1"/>
</dbReference>
<evidence type="ECO:0000256" key="6">
    <source>
        <dbReference type="NCBIfam" id="TIGR01227"/>
    </source>
</evidence>
<dbReference type="SUPFAM" id="SSF52768">
    <property type="entry name" value="Arginase/deacetylase"/>
    <property type="match status" value="1"/>
</dbReference>
<dbReference type="EMBL" id="JAVKGR010000001">
    <property type="protein sequence ID" value="MDR8018437.1"/>
    <property type="molecule type" value="Genomic_DNA"/>
</dbReference>
<feature type="binding site" evidence="5">
    <location>
        <position position="174"/>
    </location>
    <ligand>
        <name>Mn(2+)</name>
        <dbReference type="ChEBI" id="CHEBI:29035"/>
        <label>1</label>
    </ligand>
</feature>
<dbReference type="InterPro" id="IPR023696">
    <property type="entry name" value="Ureohydrolase_dom_sf"/>
</dbReference>
<gene>
    <name evidence="5 9" type="primary">hutG</name>
    <name evidence="9" type="ORF">RIL96_02485</name>
</gene>
<dbReference type="PROSITE" id="PS01053">
    <property type="entry name" value="ARGINASE_1"/>
    <property type="match status" value="1"/>
</dbReference>
<evidence type="ECO:0000256" key="4">
    <source>
        <dbReference type="ARBA" id="ARBA00023211"/>
    </source>
</evidence>
<dbReference type="RefSeq" id="WP_310547406.1">
    <property type="nucleotide sequence ID" value="NZ_JAVKGR010000001.1"/>
</dbReference>
<dbReference type="PANTHER" id="PTHR11358:SF35">
    <property type="entry name" value="FORMIMIDOYLGLUTAMASE"/>
    <property type="match status" value="1"/>
</dbReference>
<dbReference type="InterPro" id="IPR005923">
    <property type="entry name" value="HutG"/>
</dbReference>
<keyword evidence="3 5" id="KW-0369">Histidine metabolism</keyword>
<feature type="binding site" evidence="5">
    <location>
        <position position="178"/>
    </location>
    <ligand>
        <name>Mn(2+)</name>
        <dbReference type="ChEBI" id="CHEBI:29035"/>
        <label>1</label>
    </ligand>
</feature>
<evidence type="ECO:0000256" key="2">
    <source>
        <dbReference type="ARBA" id="ARBA00022801"/>
    </source>
</evidence>
<dbReference type="InterPro" id="IPR020855">
    <property type="entry name" value="Ureohydrolase_Mn_BS"/>
</dbReference>
<comment type="pathway">
    <text evidence="5">Amino-acid degradation; L-histidine degradation into L-glutamate; L-glutamate from N-formimidoyl-L-glutamate (hydrolase route): step 1/1.</text>
</comment>
<comment type="caution">
    <text evidence="9">The sequence shown here is derived from an EMBL/GenBank/DDBJ whole genome shotgun (WGS) entry which is preliminary data.</text>
</comment>
<feature type="binding site" evidence="5">
    <location>
        <position position="174"/>
    </location>
    <ligand>
        <name>Mn(2+)</name>
        <dbReference type="ChEBI" id="CHEBI:29035"/>
        <label>2</label>
    </ligand>
</feature>
<feature type="binding site" evidence="5">
    <location>
        <position position="267"/>
    </location>
    <ligand>
        <name>Mn(2+)</name>
        <dbReference type="ChEBI" id="CHEBI:29035"/>
        <label>2</label>
    </ligand>
</feature>
<keyword evidence="2 5" id="KW-0378">Hydrolase</keyword>
<evidence type="ECO:0000256" key="1">
    <source>
        <dbReference type="ARBA" id="ARBA00022723"/>
    </source>
</evidence>
<evidence type="ECO:0000313" key="9">
    <source>
        <dbReference type="EMBL" id="MDR8018437.1"/>
    </source>
</evidence>
<keyword evidence="4 5" id="KW-0464">Manganese</keyword>